<keyword evidence="2" id="KW-0449">Lipoprotein</keyword>
<keyword evidence="3" id="KW-1185">Reference proteome</keyword>
<name>A0ABT6J8U0_9GAMM</name>
<gene>
    <name evidence="2" type="ORF">QFW77_09615</name>
</gene>
<evidence type="ECO:0000313" key="3">
    <source>
        <dbReference type="Proteomes" id="UP001156940"/>
    </source>
</evidence>
<feature type="signal peptide" evidence="1">
    <location>
        <begin position="1"/>
        <end position="22"/>
    </location>
</feature>
<reference evidence="2 3" key="1">
    <citation type="submission" date="2023-04" db="EMBL/GenBank/DDBJ databases">
        <title>Luteimonas endophyticus RD2P54.</title>
        <authorList>
            <person name="Sun J.-Q."/>
        </authorList>
    </citation>
    <scope>NUCLEOTIDE SEQUENCE [LARGE SCALE GENOMIC DNA]</scope>
    <source>
        <strain evidence="2 3">RD2P54</strain>
    </source>
</reference>
<evidence type="ECO:0000256" key="1">
    <source>
        <dbReference type="SAM" id="SignalP"/>
    </source>
</evidence>
<organism evidence="2 3">
    <name type="scientific">Luteimonas endophytica</name>
    <dbReference type="NCBI Taxonomy" id="3042023"/>
    <lineage>
        <taxon>Bacteria</taxon>
        <taxon>Pseudomonadati</taxon>
        <taxon>Pseudomonadota</taxon>
        <taxon>Gammaproteobacteria</taxon>
        <taxon>Lysobacterales</taxon>
        <taxon>Lysobacteraceae</taxon>
        <taxon>Luteimonas</taxon>
    </lineage>
</organism>
<dbReference type="EMBL" id="JARXRM010000030">
    <property type="protein sequence ID" value="MDH5823242.1"/>
    <property type="molecule type" value="Genomic_DNA"/>
</dbReference>
<sequence length="143" mass="15188">MPARPAALACCLLLAGCQSPTAADAATGAAIAAERAMIHGRATYYEKLLMPPDSVLHVRLVEPDAAAGAPAIAEARFTPLSGPPYEFSLPFDATRLREGASYGLTATLTTPHGERFFTTERPVPVQPHSGEVVDFRMLRTDVP</sequence>
<accession>A0ABT6J8U0</accession>
<dbReference type="Pfam" id="PF09619">
    <property type="entry name" value="YscW"/>
    <property type="match status" value="1"/>
</dbReference>
<feature type="chain" id="PRO_5046822888" evidence="1">
    <location>
        <begin position="23"/>
        <end position="143"/>
    </location>
</feature>
<dbReference type="PANTHER" id="PTHR38013">
    <property type="entry name" value="GLYCOPROTEIN/POLYSACCHARIDE METABOLISM"/>
    <property type="match status" value="1"/>
</dbReference>
<protein>
    <submittedName>
        <fullName evidence="2">YbaY family lipoprotein</fullName>
    </submittedName>
</protein>
<dbReference type="RefSeq" id="WP_280574390.1">
    <property type="nucleotide sequence ID" value="NZ_JARXRM010000030.1"/>
</dbReference>
<dbReference type="Proteomes" id="UP001156940">
    <property type="component" value="Unassembled WGS sequence"/>
</dbReference>
<dbReference type="InterPro" id="IPR053196">
    <property type="entry name" value="Lipoprotein_YbaY-like"/>
</dbReference>
<keyword evidence="1" id="KW-0732">Signal</keyword>
<evidence type="ECO:0000313" key="2">
    <source>
        <dbReference type="EMBL" id="MDH5823242.1"/>
    </source>
</evidence>
<dbReference type="InterPro" id="IPR039366">
    <property type="entry name" value="Pilotin"/>
</dbReference>
<dbReference type="PANTHER" id="PTHR38013:SF1">
    <property type="entry name" value="GLYCOPROTEIN_POLYSACCHARIDE METABOLISM"/>
    <property type="match status" value="1"/>
</dbReference>
<dbReference type="PROSITE" id="PS51257">
    <property type="entry name" value="PROKAR_LIPOPROTEIN"/>
    <property type="match status" value="1"/>
</dbReference>
<comment type="caution">
    <text evidence="2">The sequence shown here is derived from an EMBL/GenBank/DDBJ whole genome shotgun (WGS) entry which is preliminary data.</text>
</comment>
<proteinExistence type="predicted"/>